<sequence>MPEKLSFTTPLSLYSAFKFLLLDEAAKFLKESITYRLKESMPSPTPPEWNRWAAIQNDGDPDLISIGMPMAVTAIANNLKSYQPFNTEQADTESIKKLVGVSINLDLLKDILPRLCEEMKKRLDAEFEWRKTSAAVQKSRPSERHFRADQFGSLLTFLREWFAKHEEVTAED</sequence>
<keyword evidence="2" id="KW-1185">Reference proteome</keyword>
<gene>
    <name evidence="1" type="ORF">HK097_003611</name>
</gene>
<dbReference type="Proteomes" id="UP001212841">
    <property type="component" value="Unassembled WGS sequence"/>
</dbReference>
<protein>
    <submittedName>
        <fullName evidence="1">Uncharacterized protein</fullName>
    </submittedName>
</protein>
<name>A0AAD5X7E2_9FUNG</name>
<comment type="caution">
    <text evidence="1">The sequence shown here is derived from an EMBL/GenBank/DDBJ whole genome shotgun (WGS) entry which is preliminary data.</text>
</comment>
<organism evidence="1 2">
    <name type="scientific">Rhizophlyctis rosea</name>
    <dbReference type="NCBI Taxonomy" id="64517"/>
    <lineage>
        <taxon>Eukaryota</taxon>
        <taxon>Fungi</taxon>
        <taxon>Fungi incertae sedis</taxon>
        <taxon>Chytridiomycota</taxon>
        <taxon>Chytridiomycota incertae sedis</taxon>
        <taxon>Chytridiomycetes</taxon>
        <taxon>Rhizophlyctidales</taxon>
        <taxon>Rhizophlyctidaceae</taxon>
        <taxon>Rhizophlyctis</taxon>
    </lineage>
</organism>
<evidence type="ECO:0000313" key="2">
    <source>
        <dbReference type="Proteomes" id="UP001212841"/>
    </source>
</evidence>
<accession>A0AAD5X7E2</accession>
<reference evidence="1" key="1">
    <citation type="submission" date="2020-05" db="EMBL/GenBank/DDBJ databases">
        <title>Phylogenomic resolution of chytrid fungi.</title>
        <authorList>
            <person name="Stajich J.E."/>
            <person name="Amses K."/>
            <person name="Simmons R."/>
            <person name="Seto K."/>
            <person name="Myers J."/>
            <person name="Bonds A."/>
            <person name="Quandt C.A."/>
            <person name="Barry K."/>
            <person name="Liu P."/>
            <person name="Grigoriev I."/>
            <person name="Longcore J.E."/>
            <person name="James T.Y."/>
        </authorList>
    </citation>
    <scope>NUCLEOTIDE SEQUENCE</scope>
    <source>
        <strain evidence="1">JEL0318</strain>
    </source>
</reference>
<dbReference type="AlphaFoldDB" id="A0AAD5X7E2"/>
<dbReference type="EMBL" id="JADGJD010000187">
    <property type="protein sequence ID" value="KAJ3053685.1"/>
    <property type="molecule type" value="Genomic_DNA"/>
</dbReference>
<proteinExistence type="predicted"/>
<evidence type="ECO:0000313" key="1">
    <source>
        <dbReference type="EMBL" id="KAJ3053685.1"/>
    </source>
</evidence>